<proteinExistence type="predicted"/>
<dbReference type="InterPro" id="IPR026960">
    <property type="entry name" value="RVT-Znf"/>
</dbReference>
<dbReference type="PANTHER" id="PTHR33116:SF86">
    <property type="entry name" value="REVERSE TRANSCRIPTASE DOMAIN-CONTAINING PROTEIN"/>
    <property type="match status" value="1"/>
</dbReference>
<dbReference type="PANTHER" id="PTHR33116">
    <property type="entry name" value="REVERSE TRANSCRIPTASE ZINC-BINDING DOMAIN-CONTAINING PROTEIN-RELATED-RELATED"/>
    <property type="match status" value="1"/>
</dbReference>
<dbReference type="EMBL" id="OIVN01002793">
    <property type="protein sequence ID" value="SPD06514.1"/>
    <property type="molecule type" value="Genomic_DNA"/>
</dbReference>
<name>A0A2N9H4P0_FAGSY</name>
<sequence>MATRFWWGQKERGRKIHWLSKQKLMKAKKERGLGFQDLAQFNKALLARQGWRLLPNPSSLVFRMLKAKHFPHTSLSDATVPHNASYIWRSICGSMVVLKDGLKSRVGNGEKIKIWSDKWLPCPTTYKVISPMTKLEDFATVDMLIHRDTMQWKRELIDQVFCPRDAEIILEISLSIRHPNDRLIWTGTKRGIFTVKSAYQMLRSQAQETEASTSSSLSMENHLWSSLWSASVPPKVRTYMWRACIDILLTQTKLFEKNLVHTFSCLWCGEEAETRDHILWRCKFAQSVWRECLAMIPRDYDVRITFKDFILACFKDLSSLVIEIVLTTA</sequence>
<evidence type="ECO:0000313" key="2">
    <source>
        <dbReference type="EMBL" id="SPD06514.1"/>
    </source>
</evidence>
<feature type="domain" description="Reverse transcriptase zinc-binding" evidence="1">
    <location>
        <begin position="193"/>
        <end position="289"/>
    </location>
</feature>
<dbReference type="Pfam" id="PF13966">
    <property type="entry name" value="zf-RVT"/>
    <property type="match status" value="1"/>
</dbReference>
<dbReference type="AlphaFoldDB" id="A0A2N9H4P0"/>
<evidence type="ECO:0000259" key="1">
    <source>
        <dbReference type="Pfam" id="PF13966"/>
    </source>
</evidence>
<gene>
    <name evidence="2" type="ORF">FSB_LOCUS34396</name>
</gene>
<reference evidence="2" key="1">
    <citation type="submission" date="2018-02" db="EMBL/GenBank/DDBJ databases">
        <authorList>
            <person name="Cohen D.B."/>
            <person name="Kent A.D."/>
        </authorList>
    </citation>
    <scope>NUCLEOTIDE SEQUENCE</scope>
</reference>
<organism evidence="2">
    <name type="scientific">Fagus sylvatica</name>
    <name type="common">Beechnut</name>
    <dbReference type="NCBI Taxonomy" id="28930"/>
    <lineage>
        <taxon>Eukaryota</taxon>
        <taxon>Viridiplantae</taxon>
        <taxon>Streptophyta</taxon>
        <taxon>Embryophyta</taxon>
        <taxon>Tracheophyta</taxon>
        <taxon>Spermatophyta</taxon>
        <taxon>Magnoliopsida</taxon>
        <taxon>eudicotyledons</taxon>
        <taxon>Gunneridae</taxon>
        <taxon>Pentapetalae</taxon>
        <taxon>rosids</taxon>
        <taxon>fabids</taxon>
        <taxon>Fagales</taxon>
        <taxon>Fagaceae</taxon>
        <taxon>Fagus</taxon>
    </lineage>
</organism>
<accession>A0A2N9H4P0</accession>
<protein>
    <recommendedName>
        <fullName evidence="1">Reverse transcriptase zinc-binding domain-containing protein</fullName>
    </recommendedName>
</protein>